<dbReference type="InterPro" id="IPR009057">
    <property type="entry name" value="Homeodomain-like_sf"/>
</dbReference>
<dbReference type="Gene3D" id="1.10.357.10">
    <property type="entry name" value="Tetracycline Repressor, domain 2"/>
    <property type="match status" value="1"/>
</dbReference>
<dbReference type="InterPro" id="IPR023772">
    <property type="entry name" value="DNA-bd_HTH_TetR-type_CS"/>
</dbReference>
<keyword evidence="1 2" id="KW-0238">DNA-binding</keyword>
<dbReference type="PANTHER" id="PTHR43479">
    <property type="entry name" value="ACREF/ENVCD OPERON REPRESSOR-RELATED"/>
    <property type="match status" value="1"/>
</dbReference>
<dbReference type="Proteomes" id="UP000524404">
    <property type="component" value="Unassembled WGS sequence"/>
</dbReference>
<accession>A0A841EKZ8</accession>
<proteinExistence type="predicted"/>
<dbReference type="AlphaFoldDB" id="A0A841EKZ8"/>
<dbReference type="PROSITE" id="PS50977">
    <property type="entry name" value="HTH_TETR_2"/>
    <property type="match status" value="1"/>
</dbReference>
<dbReference type="SUPFAM" id="SSF46689">
    <property type="entry name" value="Homeodomain-like"/>
    <property type="match status" value="1"/>
</dbReference>
<organism evidence="4 5">
    <name type="scientific">Arcicella rosea</name>
    <dbReference type="NCBI Taxonomy" id="502909"/>
    <lineage>
        <taxon>Bacteria</taxon>
        <taxon>Pseudomonadati</taxon>
        <taxon>Bacteroidota</taxon>
        <taxon>Cytophagia</taxon>
        <taxon>Cytophagales</taxon>
        <taxon>Flectobacillaceae</taxon>
        <taxon>Arcicella</taxon>
    </lineage>
</organism>
<reference evidence="4 5" key="1">
    <citation type="submission" date="2020-08" db="EMBL/GenBank/DDBJ databases">
        <title>Functional genomics of gut bacteria from endangered species of beetles.</title>
        <authorList>
            <person name="Carlos-Shanley C."/>
        </authorList>
    </citation>
    <scope>NUCLEOTIDE SEQUENCE [LARGE SCALE GENOMIC DNA]</scope>
    <source>
        <strain evidence="4 5">S00070</strain>
    </source>
</reference>
<evidence type="ECO:0000313" key="4">
    <source>
        <dbReference type="EMBL" id="MBB6002864.1"/>
    </source>
</evidence>
<dbReference type="EMBL" id="JACHKT010000008">
    <property type="protein sequence ID" value="MBB6002864.1"/>
    <property type="molecule type" value="Genomic_DNA"/>
</dbReference>
<name>A0A841EKZ8_9BACT</name>
<feature type="DNA-binding region" description="H-T-H motif" evidence="2">
    <location>
        <begin position="29"/>
        <end position="48"/>
    </location>
</feature>
<evidence type="ECO:0000259" key="3">
    <source>
        <dbReference type="PROSITE" id="PS50977"/>
    </source>
</evidence>
<evidence type="ECO:0000313" key="5">
    <source>
        <dbReference type="Proteomes" id="UP000524404"/>
    </source>
</evidence>
<dbReference type="PROSITE" id="PS01081">
    <property type="entry name" value="HTH_TETR_1"/>
    <property type="match status" value="1"/>
</dbReference>
<dbReference type="InterPro" id="IPR001647">
    <property type="entry name" value="HTH_TetR"/>
</dbReference>
<dbReference type="PANTHER" id="PTHR43479:SF11">
    <property type="entry name" value="ACREF_ENVCD OPERON REPRESSOR-RELATED"/>
    <property type="match status" value="1"/>
</dbReference>
<protein>
    <submittedName>
        <fullName evidence="4">AcrR family transcriptional regulator</fullName>
    </submittedName>
</protein>
<dbReference type="PRINTS" id="PR00455">
    <property type="entry name" value="HTHTETR"/>
</dbReference>
<comment type="caution">
    <text evidence="4">The sequence shown here is derived from an EMBL/GenBank/DDBJ whole genome shotgun (WGS) entry which is preliminary data.</text>
</comment>
<dbReference type="GO" id="GO:0003677">
    <property type="term" value="F:DNA binding"/>
    <property type="evidence" value="ECO:0007669"/>
    <property type="project" value="UniProtKB-UniRule"/>
</dbReference>
<feature type="domain" description="HTH tetR-type" evidence="3">
    <location>
        <begin position="6"/>
        <end position="66"/>
    </location>
</feature>
<sequence>MKCLTKSAEDKIKEAAIKVFLEKGFDGTTTRDIAKEAGVNSALMNYYFRSKEKLFLAIFDEMFQLFFQGVLEIFNKPDSLEDKIIGMIDYDFESCKVNPDLTNFIINELHRNPERSIINYPIKQLCDHSLFAQQLKVSIDEGRIANVDIRHLLLVMKSNIQFLFQTKIMTMKIWNMTENEFNVYADRHKIIVKDMILNYLFSSQK</sequence>
<keyword evidence="5" id="KW-1185">Reference proteome</keyword>
<evidence type="ECO:0000256" key="1">
    <source>
        <dbReference type="ARBA" id="ARBA00023125"/>
    </source>
</evidence>
<evidence type="ECO:0000256" key="2">
    <source>
        <dbReference type="PROSITE-ProRule" id="PRU00335"/>
    </source>
</evidence>
<dbReference type="RefSeq" id="WP_184132713.1">
    <property type="nucleotide sequence ID" value="NZ_JACHKT010000008.1"/>
</dbReference>
<dbReference type="InterPro" id="IPR050624">
    <property type="entry name" value="HTH-type_Tx_Regulator"/>
</dbReference>
<dbReference type="Pfam" id="PF00440">
    <property type="entry name" value="TetR_N"/>
    <property type="match status" value="1"/>
</dbReference>
<gene>
    <name evidence="4" type="ORF">HNP25_001516</name>
</gene>